<keyword evidence="3 6" id="KW-0812">Transmembrane</keyword>
<evidence type="ECO:0000256" key="4">
    <source>
        <dbReference type="ARBA" id="ARBA00022989"/>
    </source>
</evidence>
<dbReference type="GO" id="GO:0004713">
    <property type="term" value="F:protein tyrosine kinase activity"/>
    <property type="evidence" value="ECO:0007669"/>
    <property type="project" value="TreeGrafter"/>
</dbReference>
<dbReference type="InterPro" id="IPR003856">
    <property type="entry name" value="LPS_length_determ_N"/>
</dbReference>
<dbReference type="PANTHER" id="PTHR32309">
    <property type="entry name" value="TYROSINE-PROTEIN KINASE"/>
    <property type="match status" value="1"/>
</dbReference>
<evidence type="ECO:0000259" key="7">
    <source>
        <dbReference type="Pfam" id="PF02706"/>
    </source>
</evidence>
<feature type="transmembrane region" description="Helical" evidence="6">
    <location>
        <begin position="291"/>
        <end position="314"/>
    </location>
</feature>
<evidence type="ECO:0000259" key="8">
    <source>
        <dbReference type="Pfam" id="PF13807"/>
    </source>
</evidence>
<feature type="domain" description="Polysaccharide chain length determinant N-terminal" evidence="7">
    <location>
        <begin position="21"/>
        <end position="123"/>
    </location>
</feature>
<comment type="caution">
    <text evidence="10">The sequence shown here is derived from an EMBL/GenBank/DDBJ whole genome shotgun (WGS) entry which is preliminary data.</text>
</comment>
<dbReference type="PANTHER" id="PTHR32309:SF13">
    <property type="entry name" value="FERRIC ENTEROBACTIN TRANSPORT PROTEIN FEPE"/>
    <property type="match status" value="1"/>
</dbReference>
<keyword evidence="2" id="KW-1003">Cell membrane</keyword>
<dbReference type="PROSITE" id="PS00387">
    <property type="entry name" value="PPASE"/>
    <property type="match status" value="1"/>
</dbReference>
<dbReference type="Proteomes" id="UP000321525">
    <property type="component" value="Unassembled WGS sequence"/>
</dbReference>
<proteinExistence type="predicted"/>
<reference evidence="10 12" key="1">
    <citation type="submission" date="2019-07" db="EMBL/GenBank/DDBJ databases">
        <title>Genomes of sea-ice associated Colwellia species.</title>
        <authorList>
            <person name="Bowman J.P."/>
        </authorList>
    </citation>
    <scope>NUCLEOTIDE SEQUENCE [LARGE SCALE GENOMIC DNA]</scope>
    <source>
        <strain evidence="9 11">ACAM 607</strain>
        <strain evidence="10 12">IC036</strain>
    </source>
</reference>
<protein>
    <submittedName>
        <fullName evidence="10">LPS O-antigen length regulator</fullName>
    </submittedName>
</protein>
<evidence type="ECO:0000256" key="6">
    <source>
        <dbReference type="SAM" id="Phobius"/>
    </source>
</evidence>
<dbReference type="GO" id="GO:0005886">
    <property type="term" value="C:plasma membrane"/>
    <property type="evidence" value="ECO:0007669"/>
    <property type="project" value="UniProtKB-SubCell"/>
</dbReference>
<feature type="domain" description="Tyrosine-protein kinase G-rich" evidence="8">
    <location>
        <begin position="244"/>
        <end position="313"/>
    </location>
</feature>
<sequence length="329" mass="36889">MSSTMPNDVNYKEHFESQDDDEIDLGQLWRAIWAGKIVIMVISFIFAVASVTYALSKPDIYKASVLLSPTASEGGGGLAGLSGQFGGLASLAGINLGGSGGDKTTLALEIIKSRSFIETFISKHNLLVPLMAAKKWNISNDELIYDKDLYDIDKNKWLREVKAPKKVEPSPWESFKAFSKLLSVSQDKATSMVTIELSFFSPNVAKQWLIWLVEDLNNFVREQDQQNSQNSIDYLTKQLEKTQVTNMETVFYQLIEEQTKNMMLTQVNKEYVLKTIDPAQVPDRKDQPKRALIVVLGTILGGILSVIIVLIRYFSNSNYSTKVKEEKLA</sequence>
<dbReference type="AlphaFoldDB" id="A0A5C6QJQ5"/>
<dbReference type="OrthoDB" id="9775724at2"/>
<dbReference type="Proteomes" id="UP000321917">
    <property type="component" value="Unassembled WGS sequence"/>
</dbReference>
<evidence type="ECO:0000313" key="12">
    <source>
        <dbReference type="Proteomes" id="UP000321917"/>
    </source>
</evidence>
<dbReference type="InterPro" id="IPR050445">
    <property type="entry name" value="Bact_polysacc_biosynth/exp"/>
</dbReference>
<dbReference type="InterPro" id="IPR032807">
    <property type="entry name" value="GNVR"/>
</dbReference>
<evidence type="ECO:0000313" key="10">
    <source>
        <dbReference type="EMBL" id="TWX69145.1"/>
    </source>
</evidence>
<evidence type="ECO:0000256" key="5">
    <source>
        <dbReference type="ARBA" id="ARBA00023136"/>
    </source>
</evidence>
<evidence type="ECO:0000313" key="11">
    <source>
        <dbReference type="Proteomes" id="UP000321525"/>
    </source>
</evidence>
<dbReference type="RefSeq" id="WP_146799044.1">
    <property type="nucleotide sequence ID" value="NZ_VOLQ01000008.1"/>
</dbReference>
<evidence type="ECO:0000313" key="9">
    <source>
        <dbReference type="EMBL" id="TWX60815.1"/>
    </source>
</evidence>
<keyword evidence="4 6" id="KW-1133">Transmembrane helix</keyword>
<gene>
    <name evidence="9" type="ORF">ESZ26_07050</name>
    <name evidence="10" type="ORF">ESZ27_05810</name>
</gene>
<evidence type="ECO:0000256" key="3">
    <source>
        <dbReference type="ARBA" id="ARBA00022692"/>
    </source>
</evidence>
<accession>A0A5C6QJQ5</accession>
<feature type="transmembrane region" description="Helical" evidence="6">
    <location>
        <begin position="31"/>
        <end position="55"/>
    </location>
</feature>
<evidence type="ECO:0000256" key="2">
    <source>
        <dbReference type="ARBA" id="ARBA00022475"/>
    </source>
</evidence>
<evidence type="ECO:0000256" key="1">
    <source>
        <dbReference type="ARBA" id="ARBA00004651"/>
    </source>
</evidence>
<organism evidence="10 12">
    <name type="scientific">Colwellia hornerae</name>
    <dbReference type="NCBI Taxonomy" id="89402"/>
    <lineage>
        <taxon>Bacteria</taxon>
        <taxon>Pseudomonadati</taxon>
        <taxon>Pseudomonadota</taxon>
        <taxon>Gammaproteobacteria</taxon>
        <taxon>Alteromonadales</taxon>
        <taxon>Colwelliaceae</taxon>
        <taxon>Colwellia</taxon>
    </lineage>
</organism>
<dbReference type="Pfam" id="PF02706">
    <property type="entry name" value="Wzz"/>
    <property type="match status" value="1"/>
</dbReference>
<dbReference type="Pfam" id="PF13807">
    <property type="entry name" value="GNVR"/>
    <property type="match status" value="1"/>
</dbReference>
<keyword evidence="5 6" id="KW-0472">Membrane</keyword>
<name>A0A5C6QJQ5_9GAMM</name>
<comment type="subcellular location">
    <subcellularLocation>
        <location evidence="1">Cell membrane</location>
        <topology evidence="1">Multi-pass membrane protein</topology>
    </subcellularLocation>
</comment>
<dbReference type="EMBL" id="VOLQ01000008">
    <property type="protein sequence ID" value="TWX69145.1"/>
    <property type="molecule type" value="Genomic_DNA"/>
</dbReference>
<keyword evidence="11" id="KW-1185">Reference proteome</keyword>
<dbReference type="EMBL" id="VOLR01000008">
    <property type="protein sequence ID" value="TWX60815.1"/>
    <property type="molecule type" value="Genomic_DNA"/>
</dbReference>